<dbReference type="PANTHER" id="PTHR43591">
    <property type="entry name" value="METHYLTRANSFERASE"/>
    <property type="match status" value="1"/>
</dbReference>
<dbReference type="SUPFAM" id="SSF53335">
    <property type="entry name" value="S-adenosyl-L-methionine-dependent methyltransferases"/>
    <property type="match status" value="1"/>
</dbReference>
<dbReference type="Proteomes" id="UP000199251">
    <property type="component" value="Unassembled WGS sequence"/>
</dbReference>
<feature type="domain" description="Methyltransferase type 11" evidence="1">
    <location>
        <begin position="99"/>
        <end position="194"/>
    </location>
</feature>
<dbReference type="GO" id="GO:0008757">
    <property type="term" value="F:S-adenosylmethionine-dependent methyltransferase activity"/>
    <property type="evidence" value="ECO:0007669"/>
    <property type="project" value="InterPro"/>
</dbReference>
<dbReference type="AlphaFoldDB" id="A0A0E4CL38"/>
<dbReference type="InterPro" id="IPR013216">
    <property type="entry name" value="Methyltransf_11"/>
</dbReference>
<gene>
    <name evidence="2" type="ORF">BN1232_00259</name>
</gene>
<dbReference type="STRING" id="141349.BN1232_00259"/>
<dbReference type="Gene3D" id="3.40.50.150">
    <property type="entry name" value="Vaccinia Virus protein VP39"/>
    <property type="match status" value="1"/>
</dbReference>
<evidence type="ECO:0000313" key="3">
    <source>
        <dbReference type="Proteomes" id="UP000199251"/>
    </source>
</evidence>
<proteinExistence type="predicted"/>
<dbReference type="OrthoDB" id="3763870at2"/>
<dbReference type="Pfam" id="PF08241">
    <property type="entry name" value="Methyltransf_11"/>
    <property type="match status" value="1"/>
</dbReference>
<protein>
    <submittedName>
        <fullName evidence="2">Methyltransferase</fullName>
    </submittedName>
</protein>
<dbReference type="PANTHER" id="PTHR43591:SF24">
    <property type="entry name" value="2-METHOXY-6-POLYPRENYL-1,4-BENZOQUINOL METHYLASE, MITOCHONDRIAL"/>
    <property type="match status" value="1"/>
</dbReference>
<evidence type="ECO:0000259" key="1">
    <source>
        <dbReference type="Pfam" id="PF08241"/>
    </source>
</evidence>
<keyword evidence="2" id="KW-0808">Transferase</keyword>
<organism evidence="2 3">
    <name type="scientific">Mycobacterium lentiflavum</name>
    <dbReference type="NCBI Taxonomy" id="141349"/>
    <lineage>
        <taxon>Bacteria</taxon>
        <taxon>Bacillati</taxon>
        <taxon>Actinomycetota</taxon>
        <taxon>Actinomycetes</taxon>
        <taxon>Mycobacteriales</taxon>
        <taxon>Mycobacteriaceae</taxon>
        <taxon>Mycobacterium</taxon>
        <taxon>Mycobacterium simiae complex</taxon>
    </lineage>
</organism>
<name>A0A0E4CL38_MYCLN</name>
<accession>A0A0E4CL38</accession>
<sequence length="265" mass="28680">MTYGPPASVVERTRKLLDPQRCNDFRLTEPGYMDVLGEQVPPAPRIVHRLMNSEFYTGGYERGRAALRRLVGLVAPQRADDRTRILAGLQLRPGAAVIDLGCGPGNFTGLFGSAVGENGLAVGVDASHHMLRRATIDNAGPNVAYLRADAQRLPFADQSADAIACLMALYLIAQPFKALDEITRVLRPNGRVVILTSLAPGGTRGDVRSRVVEGVSGCRMFGRDEIVKALRLRGFGEVEQRTGGLSQLVTATRHLLGGGERHKMK</sequence>
<dbReference type="GO" id="GO:0032259">
    <property type="term" value="P:methylation"/>
    <property type="evidence" value="ECO:0007669"/>
    <property type="project" value="UniProtKB-KW"/>
</dbReference>
<dbReference type="CDD" id="cd02440">
    <property type="entry name" value="AdoMet_MTases"/>
    <property type="match status" value="1"/>
</dbReference>
<reference evidence="2 3" key="1">
    <citation type="submission" date="2015-03" db="EMBL/GenBank/DDBJ databases">
        <authorList>
            <person name="Urmite Genomes"/>
        </authorList>
    </citation>
    <scope>NUCLEOTIDE SEQUENCE [LARGE SCALE GENOMIC DNA]</scope>
    <source>
        <strain evidence="2 3">CSUR P1491</strain>
    </source>
</reference>
<dbReference type="InterPro" id="IPR029063">
    <property type="entry name" value="SAM-dependent_MTases_sf"/>
</dbReference>
<dbReference type="EMBL" id="CTEE01000001">
    <property type="protein sequence ID" value="CQD02870.1"/>
    <property type="molecule type" value="Genomic_DNA"/>
</dbReference>
<evidence type="ECO:0000313" key="2">
    <source>
        <dbReference type="EMBL" id="CQD02870.1"/>
    </source>
</evidence>
<keyword evidence="2" id="KW-0489">Methyltransferase</keyword>